<name>A0AAN7UZA0_9PEZI</name>
<keyword evidence="2" id="KW-1185">Reference proteome</keyword>
<proteinExistence type="predicted"/>
<gene>
    <name evidence="1" type="ORF">RRF57_013389</name>
</gene>
<accession>A0AAN7UZA0</accession>
<dbReference type="Proteomes" id="UP001305414">
    <property type="component" value="Unassembled WGS sequence"/>
</dbReference>
<organism evidence="1 2">
    <name type="scientific">Xylaria bambusicola</name>
    <dbReference type="NCBI Taxonomy" id="326684"/>
    <lineage>
        <taxon>Eukaryota</taxon>
        <taxon>Fungi</taxon>
        <taxon>Dikarya</taxon>
        <taxon>Ascomycota</taxon>
        <taxon>Pezizomycotina</taxon>
        <taxon>Sordariomycetes</taxon>
        <taxon>Xylariomycetidae</taxon>
        <taxon>Xylariales</taxon>
        <taxon>Xylariaceae</taxon>
        <taxon>Xylaria</taxon>
    </lineage>
</organism>
<sequence>MFYEDKPWFVQYDKRNIVGKVFDRESQAMSALLLDDADSINIHVHCLSLKVRGEKEEVSA</sequence>
<reference evidence="1 2" key="1">
    <citation type="submission" date="2023-10" db="EMBL/GenBank/DDBJ databases">
        <title>Draft genome sequence of Xylaria bambusicola isolate GMP-LS, the root and basal stem rot pathogen of sugarcane in Indonesia.</title>
        <authorList>
            <person name="Selvaraj P."/>
            <person name="Muralishankar V."/>
            <person name="Muruganantham S."/>
            <person name="Sp S."/>
            <person name="Haryani S."/>
            <person name="Lau K.J.X."/>
            <person name="Naqvi N.I."/>
        </authorList>
    </citation>
    <scope>NUCLEOTIDE SEQUENCE [LARGE SCALE GENOMIC DNA]</scope>
    <source>
        <strain evidence="1">GMP-LS</strain>
    </source>
</reference>
<evidence type="ECO:0000313" key="1">
    <source>
        <dbReference type="EMBL" id="KAK5637674.1"/>
    </source>
</evidence>
<protein>
    <submittedName>
        <fullName evidence="1">Uncharacterized protein</fullName>
    </submittedName>
</protein>
<comment type="caution">
    <text evidence="1">The sequence shown here is derived from an EMBL/GenBank/DDBJ whole genome shotgun (WGS) entry which is preliminary data.</text>
</comment>
<dbReference type="AlphaFoldDB" id="A0AAN7UZA0"/>
<evidence type="ECO:0000313" key="2">
    <source>
        <dbReference type="Proteomes" id="UP001305414"/>
    </source>
</evidence>
<dbReference type="EMBL" id="JAWHQM010000225">
    <property type="protein sequence ID" value="KAK5637674.1"/>
    <property type="molecule type" value="Genomic_DNA"/>
</dbReference>